<keyword evidence="2" id="KW-1185">Reference proteome</keyword>
<accession>A0ABD5Q3B2</accession>
<organism evidence="1 2">
    <name type="scientific">Halorussus aquaticus</name>
    <dbReference type="NCBI Taxonomy" id="2953748"/>
    <lineage>
        <taxon>Archaea</taxon>
        <taxon>Methanobacteriati</taxon>
        <taxon>Methanobacteriota</taxon>
        <taxon>Stenosarchaea group</taxon>
        <taxon>Halobacteria</taxon>
        <taxon>Halobacteriales</taxon>
        <taxon>Haladaptataceae</taxon>
        <taxon>Halorussus</taxon>
    </lineage>
</organism>
<protein>
    <recommendedName>
        <fullName evidence="3">CopG family transcriptional regulator</fullName>
    </recommendedName>
</protein>
<evidence type="ECO:0008006" key="3">
    <source>
        <dbReference type="Google" id="ProtNLM"/>
    </source>
</evidence>
<reference evidence="1 2" key="1">
    <citation type="journal article" date="2019" name="Int. J. Syst. Evol. Microbiol.">
        <title>The Global Catalogue of Microorganisms (GCM) 10K type strain sequencing project: providing services to taxonomists for standard genome sequencing and annotation.</title>
        <authorList>
            <consortium name="The Broad Institute Genomics Platform"/>
            <consortium name="The Broad Institute Genome Sequencing Center for Infectious Disease"/>
            <person name="Wu L."/>
            <person name="Ma J."/>
        </authorList>
    </citation>
    <scope>NUCLEOTIDE SEQUENCE [LARGE SCALE GENOMIC DNA]</scope>
    <source>
        <strain evidence="1 2">XZYJ18</strain>
    </source>
</reference>
<dbReference type="EMBL" id="JBHSHT010000002">
    <property type="protein sequence ID" value="MFC4825215.1"/>
    <property type="molecule type" value="Genomic_DNA"/>
</dbReference>
<dbReference type="GeneID" id="73044073"/>
<dbReference type="Proteomes" id="UP001595945">
    <property type="component" value="Unassembled WGS sequence"/>
</dbReference>
<comment type="caution">
    <text evidence="1">The sequence shown here is derived from an EMBL/GenBank/DDBJ whole genome shotgun (WGS) entry which is preliminary data.</text>
</comment>
<evidence type="ECO:0000313" key="1">
    <source>
        <dbReference type="EMBL" id="MFC4825215.1"/>
    </source>
</evidence>
<gene>
    <name evidence="1" type="ORF">ACFO9K_13205</name>
</gene>
<dbReference type="AlphaFoldDB" id="A0ABD5Q3B2"/>
<dbReference type="RefSeq" id="WP_254269090.1">
    <property type="nucleotide sequence ID" value="NZ_CP100400.1"/>
</dbReference>
<sequence length="140" mass="15988">MVKSTVRFPEPVVEEIEALVEDGVVESKSEFHRFCSEYVLAQLDPEFEPETLDFEELEAQLIRDSTGPSEGDGISFLESVLFIRKHALRGNVQDAEDFIDHHYDPHDRDAVLLEELLSFYHDSAPDSAATPRRSVQPEQR</sequence>
<evidence type="ECO:0000313" key="2">
    <source>
        <dbReference type="Proteomes" id="UP001595945"/>
    </source>
</evidence>
<proteinExistence type="predicted"/>
<name>A0ABD5Q3B2_9EURY</name>